<dbReference type="EMBL" id="JAVREI010000023">
    <property type="protein sequence ID" value="MDT0278308.1"/>
    <property type="molecule type" value="Genomic_DNA"/>
</dbReference>
<keyword evidence="1" id="KW-0732">Signal</keyword>
<evidence type="ECO:0000313" key="2">
    <source>
        <dbReference type="EMBL" id="MDT0278308.1"/>
    </source>
</evidence>
<organism evidence="2 3">
    <name type="scientific">Blastococcus goldschmidtiae</name>
    <dbReference type="NCBI Taxonomy" id="3075546"/>
    <lineage>
        <taxon>Bacteria</taxon>
        <taxon>Bacillati</taxon>
        <taxon>Actinomycetota</taxon>
        <taxon>Actinomycetes</taxon>
        <taxon>Geodermatophilales</taxon>
        <taxon>Geodermatophilaceae</taxon>
        <taxon>Blastococcus</taxon>
    </lineage>
</organism>
<dbReference type="RefSeq" id="WP_311347105.1">
    <property type="nucleotide sequence ID" value="NZ_JAVREI010000023.1"/>
</dbReference>
<gene>
    <name evidence="2" type="ORF">RM425_20600</name>
</gene>
<sequence>MRIAGAVRLGMSAVVLAAASACVSSEDPRPPVDAAGALPAYEAPGGTPAFCHRLASLEELGRLPVSIGTLAAGTDVEARTQVTSAARELLAVLSDVRTEGGHDGLATALEGLVGALGEVGNGPLTDPVRGAVTAGLAQVGTQAQPACGFPT</sequence>
<protein>
    <recommendedName>
        <fullName evidence="4">Lipoprotein</fullName>
    </recommendedName>
</protein>
<evidence type="ECO:0000313" key="3">
    <source>
        <dbReference type="Proteomes" id="UP001183222"/>
    </source>
</evidence>
<proteinExistence type="predicted"/>
<name>A0ABU2KDQ4_9ACTN</name>
<feature type="chain" id="PRO_5046982996" description="Lipoprotein" evidence="1">
    <location>
        <begin position="18"/>
        <end position="151"/>
    </location>
</feature>
<comment type="caution">
    <text evidence="2">The sequence shown here is derived from an EMBL/GenBank/DDBJ whole genome shotgun (WGS) entry which is preliminary data.</text>
</comment>
<evidence type="ECO:0008006" key="4">
    <source>
        <dbReference type="Google" id="ProtNLM"/>
    </source>
</evidence>
<evidence type="ECO:0000256" key="1">
    <source>
        <dbReference type="SAM" id="SignalP"/>
    </source>
</evidence>
<feature type="signal peptide" evidence="1">
    <location>
        <begin position="1"/>
        <end position="17"/>
    </location>
</feature>
<reference evidence="3" key="1">
    <citation type="submission" date="2023-07" db="EMBL/GenBank/DDBJ databases">
        <title>30 novel species of actinomycetes from the DSMZ collection.</title>
        <authorList>
            <person name="Nouioui I."/>
        </authorList>
    </citation>
    <scope>NUCLEOTIDE SEQUENCE [LARGE SCALE GENOMIC DNA]</scope>
    <source>
        <strain evidence="3">DSM 46792</strain>
    </source>
</reference>
<keyword evidence="3" id="KW-1185">Reference proteome</keyword>
<dbReference type="Proteomes" id="UP001183222">
    <property type="component" value="Unassembled WGS sequence"/>
</dbReference>
<accession>A0ABU2KDQ4</accession>
<dbReference type="PROSITE" id="PS51257">
    <property type="entry name" value="PROKAR_LIPOPROTEIN"/>
    <property type="match status" value="1"/>
</dbReference>